<keyword evidence="3 6" id="KW-0812">Transmembrane</keyword>
<dbReference type="GO" id="GO:0005886">
    <property type="term" value="C:plasma membrane"/>
    <property type="evidence" value="ECO:0007669"/>
    <property type="project" value="UniProtKB-SubCell"/>
</dbReference>
<dbReference type="GO" id="GO:0051301">
    <property type="term" value="P:cell division"/>
    <property type="evidence" value="ECO:0007669"/>
    <property type="project" value="UniProtKB-KW"/>
</dbReference>
<sequence length="293" mass="32679">MKSPCFFPIYPHKILNKASLPSVLSWLITLMITLSALALLFVLAIHQQVERLHDQLSERVTLQIFEADPVARDSQERAVENILRQIPSIKQIHPVHQSELSLLVEPWLEPSLKKDITLPAMIDFTVSPKVDRLRLVNIIHQIAPSAMIDDYGSSGVALLSFLRILICFTGGVIFLIESATLFIIVLAVRILVKSCQDKIELLSLLGAEQRYIARLLCYKIGIILLKGASIGCILAMTIFGSFGYLSAYLNSPALHYPYINFLSVFILAFFVVVTIIIDIVVTHIIVSGMIGKE</sequence>
<dbReference type="STRING" id="579138.Zymop_0791"/>
<keyword evidence="2" id="KW-1003">Cell membrane</keyword>
<name>F8ESB7_ZYMMT</name>
<dbReference type="EMBL" id="CP002865">
    <property type="protein sequence ID" value="AEI37692.1"/>
    <property type="molecule type" value="Genomic_DNA"/>
</dbReference>
<evidence type="ECO:0000256" key="1">
    <source>
        <dbReference type="ARBA" id="ARBA00004651"/>
    </source>
</evidence>
<reference evidence="8 9" key="1">
    <citation type="journal article" date="2011" name="J. Bacteriol.">
        <title>Genome sequence of the ethanol-producing Zymomonas mobilis subsp. pomaceae lectotype strain ATCC 29192.</title>
        <authorList>
            <person name="Kouvelis V.N."/>
            <person name="Davenport K.W."/>
            <person name="Brettin T.S."/>
            <person name="Bruce D."/>
            <person name="Detter C."/>
            <person name="Han C.S."/>
            <person name="Nolan M."/>
            <person name="Tapia R."/>
            <person name="Damoulaki A."/>
            <person name="Kyrpides N.C."/>
            <person name="Typas M.A."/>
            <person name="Pappas K.M."/>
        </authorList>
    </citation>
    <scope>NUCLEOTIDE SEQUENCE [LARGE SCALE GENOMIC DNA]</scope>
    <source>
        <strain evidence="9">ATCC 29192 / DSM 22645 / JCM 10191 / CCUG 17912 / NBRC 13757 / NCIMB 11200 / NRRL B-4491 / Barker I</strain>
    </source>
</reference>
<dbReference type="PANTHER" id="PTHR47755">
    <property type="entry name" value="CELL DIVISION PROTEIN FTSX"/>
    <property type="match status" value="1"/>
</dbReference>
<feature type="domain" description="ABC3 transporter permease C-terminal" evidence="7">
    <location>
        <begin position="172"/>
        <end position="276"/>
    </location>
</feature>
<dbReference type="PATRIC" id="fig|579138.3.peg.831"/>
<evidence type="ECO:0000259" key="7">
    <source>
        <dbReference type="Pfam" id="PF02687"/>
    </source>
</evidence>
<dbReference type="PANTHER" id="PTHR47755:SF1">
    <property type="entry name" value="CELL DIVISION PROTEIN FTSX"/>
    <property type="match status" value="1"/>
</dbReference>
<evidence type="ECO:0000313" key="9">
    <source>
        <dbReference type="Proteomes" id="UP000000491"/>
    </source>
</evidence>
<proteinExistence type="predicted"/>
<keyword evidence="5 6" id="KW-0472">Membrane</keyword>
<evidence type="ECO:0000256" key="5">
    <source>
        <dbReference type="ARBA" id="ARBA00023136"/>
    </source>
</evidence>
<dbReference type="HOGENOM" id="CLU_067538_0_0_5"/>
<evidence type="ECO:0000256" key="6">
    <source>
        <dbReference type="SAM" id="Phobius"/>
    </source>
</evidence>
<feature type="transmembrane region" description="Helical" evidence="6">
    <location>
        <begin position="220"/>
        <end position="246"/>
    </location>
</feature>
<evidence type="ECO:0000313" key="8">
    <source>
        <dbReference type="EMBL" id="AEI37692.1"/>
    </source>
</evidence>
<protein>
    <submittedName>
        <fullName evidence="8">Cell division protein-like protein</fullName>
    </submittedName>
</protein>
<organism evidence="8 9">
    <name type="scientific">Zymomonas mobilis subsp. pomaceae (strain ATCC 29192 / DSM 22645 / JCM 10191 / CCUG 17912 / NBRC 13757 / NCIMB 11200 / NRRL B-4491 / Barker I)</name>
    <dbReference type="NCBI Taxonomy" id="579138"/>
    <lineage>
        <taxon>Bacteria</taxon>
        <taxon>Pseudomonadati</taxon>
        <taxon>Pseudomonadota</taxon>
        <taxon>Alphaproteobacteria</taxon>
        <taxon>Sphingomonadales</taxon>
        <taxon>Zymomonadaceae</taxon>
        <taxon>Zymomonas</taxon>
    </lineage>
</organism>
<dbReference type="AlphaFoldDB" id="F8ESB7"/>
<dbReference type="Proteomes" id="UP000000491">
    <property type="component" value="Chromosome"/>
</dbReference>
<evidence type="ECO:0000256" key="3">
    <source>
        <dbReference type="ARBA" id="ARBA00022692"/>
    </source>
</evidence>
<feature type="transmembrane region" description="Helical" evidence="6">
    <location>
        <begin position="161"/>
        <end position="188"/>
    </location>
</feature>
<dbReference type="eggNOG" id="COG2177">
    <property type="taxonomic scope" value="Bacteria"/>
</dbReference>
<dbReference type="KEGG" id="zmp:Zymop_0791"/>
<evidence type="ECO:0000256" key="2">
    <source>
        <dbReference type="ARBA" id="ARBA00022475"/>
    </source>
</evidence>
<keyword evidence="4 6" id="KW-1133">Transmembrane helix</keyword>
<keyword evidence="8" id="KW-0132">Cell division</keyword>
<gene>
    <name evidence="8" type="ordered locus">Zymop_0791</name>
</gene>
<keyword evidence="8" id="KW-0131">Cell cycle</keyword>
<evidence type="ECO:0000256" key="4">
    <source>
        <dbReference type="ARBA" id="ARBA00022989"/>
    </source>
</evidence>
<comment type="subcellular location">
    <subcellularLocation>
        <location evidence="1">Cell membrane</location>
        <topology evidence="1">Multi-pass membrane protein</topology>
    </subcellularLocation>
</comment>
<dbReference type="InterPro" id="IPR004513">
    <property type="entry name" value="FtsX"/>
</dbReference>
<dbReference type="Pfam" id="PF02687">
    <property type="entry name" value="FtsX"/>
    <property type="match status" value="1"/>
</dbReference>
<feature type="transmembrane region" description="Helical" evidence="6">
    <location>
        <begin position="23"/>
        <end position="45"/>
    </location>
</feature>
<dbReference type="InterPro" id="IPR003838">
    <property type="entry name" value="ABC3_permease_C"/>
</dbReference>
<feature type="transmembrane region" description="Helical" evidence="6">
    <location>
        <begin position="258"/>
        <end position="286"/>
    </location>
</feature>
<accession>F8ESB7</accession>